<dbReference type="EMBL" id="WMLF01000378">
    <property type="protein sequence ID" value="MBB1245963.1"/>
    <property type="molecule type" value="Genomic_DNA"/>
</dbReference>
<name>A0ABR6EL24_9ACTN</name>
<protein>
    <submittedName>
        <fullName evidence="1">TetR/AcrR family transcriptional regulator</fullName>
    </submittedName>
</protein>
<dbReference type="Proteomes" id="UP000766698">
    <property type="component" value="Unassembled WGS sequence"/>
</dbReference>
<sequence length="39" mass="4111">STPHLSHPESLPDRETTATLLHRLARGAFDAAAARDGGD</sequence>
<evidence type="ECO:0000313" key="1">
    <source>
        <dbReference type="EMBL" id="MBB1245963.1"/>
    </source>
</evidence>
<proteinExistence type="predicted"/>
<feature type="non-terminal residue" evidence="1">
    <location>
        <position position="1"/>
    </location>
</feature>
<gene>
    <name evidence="1" type="ORF">GL263_20760</name>
</gene>
<accession>A0ABR6EL24</accession>
<comment type="caution">
    <text evidence="1">The sequence shown here is derived from an EMBL/GenBank/DDBJ whole genome shotgun (WGS) entry which is preliminary data.</text>
</comment>
<reference evidence="2" key="1">
    <citation type="journal article" date="2020" name="Syst. Appl. Microbiol.">
        <title>Streptomyces alkaliterrae sp. nov., isolated from an alkaline soil, and emended descriptions of Streptomyces alkaliphilus, Streptomyces calidiresistens and Streptomyces durbertensis.</title>
        <authorList>
            <person name="Swiecimska M."/>
            <person name="Golinska P."/>
            <person name="Nouioui I."/>
            <person name="Wypij M."/>
            <person name="Rai M."/>
            <person name="Sangal V."/>
            <person name="Goodfellow M."/>
        </authorList>
    </citation>
    <scope>NUCLEOTIDE SEQUENCE [LARGE SCALE GENOMIC DNA]</scope>
    <source>
        <strain evidence="2">DSM 104538</strain>
    </source>
</reference>
<keyword evidence="2" id="KW-1185">Reference proteome</keyword>
<organism evidence="1 2">
    <name type="scientific">Streptomyces durbertensis</name>
    <dbReference type="NCBI Taxonomy" id="2448886"/>
    <lineage>
        <taxon>Bacteria</taxon>
        <taxon>Bacillati</taxon>
        <taxon>Actinomycetota</taxon>
        <taxon>Actinomycetes</taxon>
        <taxon>Kitasatosporales</taxon>
        <taxon>Streptomycetaceae</taxon>
        <taxon>Streptomyces</taxon>
    </lineage>
</organism>
<evidence type="ECO:0000313" key="2">
    <source>
        <dbReference type="Proteomes" id="UP000766698"/>
    </source>
</evidence>